<dbReference type="AlphaFoldDB" id="A0AAV4DDH7"/>
<accession>A0AAV4DDH7</accession>
<comment type="caution">
    <text evidence="1">The sequence shown here is derived from an EMBL/GenBank/DDBJ whole genome shotgun (WGS) entry which is preliminary data.</text>
</comment>
<dbReference type="Proteomes" id="UP000735302">
    <property type="component" value="Unassembled WGS sequence"/>
</dbReference>
<gene>
    <name evidence="1" type="ORF">PoB_006882300</name>
</gene>
<organism evidence="1 2">
    <name type="scientific">Plakobranchus ocellatus</name>
    <dbReference type="NCBI Taxonomy" id="259542"/>
    <lineage>
        <taxon>Eukaryota</taxon>
        <taxon>Metazoa</taxon>
        <taxon>Spiralia</taxon>
        <taxon>Lophotrochozoa</taxon>
        <taxon>Mollusca</taxon>
        <taxon>Gastropoda</taxon>
        <taxon>Heterobranchia</taxon>
        <taxon>Euthyneura</taxon>
        <taxon>Panpulmonata</taxon>
        <taxon>Sacoglossa</taxon>
        <taxon>Placobranchoidea</taxon>
        <taxon>Plakobranchidae</taxon>
        <taxon>Plakobranchus</taxon>
    </lineage>
</organism>
<name>A0AAV4DDH7_9GAST</name>
<evidence type="ECO:0000313" key="1">
    <source>
        <dbReference type="EMBL" id="GFO42318.1"/>
    </source>
</evidence>
<evidence type="ECO:0000313" key="2">
    <source>
        <dbReference type="Proteomes" id="UP000735302"/>
    </source>
</evidence>
<proteinExistence type="predicted"/>
<keyword evidence="2" id="KW-1185">Reference proteome</keyword>
<dbReference type="EMBL" id="BLXT01007780">
    <property type="protein sequence ID" value="GFO42318.1"/>
    <property type="molecule type" value="Genomic_DNA"/>
</dbReference>
<reference evidence="1 2" key="1">
    <citation type="journal article" date="2021" name="Elife">
        <title>Chloroplast acquisition without the gene transfer in kleptoplastic sea slugs, Plakobranchus ocellatus.</title>
        <authorList>
            <person name="Maeda T."/>
            <person name="Takahashi S."/>
            <person name="Yoshida T."/>
            <person name="Shimamura S."/>
            <person name="Takaki Y."/>
            <person name="Nagai Y."/>
            <person name="Toyoda A."/>
            <person name="Suzuki Y."/>
            <person name="Arimoto A."/>
            <person name="Ishii H."/>
            <person name="Satoh N."/>
            <person name="Nishiyama T."/>
            <person name="Hasebe M."/>
            <person name="Maruyama T."/>
            <person name="Minagawa J."/>
            <person name="Obokata J."/>
            <person name="Shigenobu S."/>
        </authorList>
    </citation>
    <scope>NUCLEOTIDE SEQUENCE [LARGE SCALE GENOMIC DNA]</scope>
</reference>
<protein>
    <submittedName>
        <fullName evidence="1">Uncharacterized protein</fullName>
    </submittedName>
</protein>
<sequence length="151" mass="17017">MDRVINFITKGKGTKPGKSTVLPSSDFSNPLRIYTSCKYFEASIETKRDSEPVVRRFRQRNVYFHHVIQMELFSFLQRQVAAVVQLELLLRAESSTCPGSGPGHCTMFWISSNRAKLSLQAIQSLMLPSKPAAHGYIYEVKTLVPLDGPPK</sequence>